<evidence type="ECO:0000256" key="10">
    <source>
        <dbReference type="SAM" id="Phobius"/>
    </source>
</evidence>
<evidence type="ECO:0000313" key="14">
    <source>
        <dbReference type="Proteomes" id="UP001500298"/>
    </source>
</evidence>
<keyword evidence="5" id="KW-0132">Cell division</keyword>
<keyword evidence="14" id="KW-1185">Reference proteome</keyword>
<dbReference type="PANTHER" id="PTHR47755">
    <property type="entry name" value="CELL DIVISION PROTEIN FTSX"/>
    <property type="match status" value="1"/>
</dbReference>
<protein>
    <recommendedName>
        <fullName evidence="3">Cell division protein FtsX</fullName>
    </recommendedName>
</protein>
<feature type="transmembrane region" description="Helical" evidence="10">
    <location>
        <begin position="198"/>
        <end position="221"/>
    </location>
</feature>
<evidence type="ECO:0000256" key="6">
    <source>
        <dbReference type="ARBA" id="ARBA00022692"/>
    </source>
</evidence>
<dbReference type="Pfam" id="PF18075">
    <property type="entry name" value="FtsX_ECD"/>
    <property type="match status" value="1"/>
</dbReference>
<comment type="caution">
    <text evidence="13">The sequence shown here is derived from an EMBL/GenBank/DDBJ whole genome shotgun (WGS) entry which is preliminary data.</text>
</comment>
<organism evidence="13 14">
    <name type="scientific">Algivirga pacifica</name>
    <dbReference type="NCBI Taxonomy" id="1162670"/>
    <lineage>
        <taxon>Bacteria</taxon>
        <taxon>Pseudomonadati</taxon>
        <taxon>Bacteroidota</taxon>
        <taxon>Cytophagia</taxon>
        <taxon>Cytophagales</taxon>
        <taxon>Flammeovirgaceae</taxon>
        <taxon>Algivirga</taxon>
    </lineage>
</organism>
<evidence type="ECO:0000256" key="4">
    <source>
        <dbReference type="ARBA" id="ARBA00022475"/>
    </source>
</evidence>
<feature type="transmembrane region" description="Helical" evidence="10">
    <location>
        <begin position="146"/>
        <end position="170"/>
    </location>
</feature>
<reference evidence="14" key="1">
    <citation type="journal article" date="2019" name="Int. J. Syst. Evol. Microbiol.">
        <title>The Global Catalogue of Microorganisms (GCM) 10K type strain sequencing project: providing services to taxonomists for standard genome sequencing and annotation.</title>
        <authorList>
            <consortium name="The Broad Institute Genomics Platform"/>
            <consortium name="The Broad Institute Genome Sequencing Center for Infectious Disease"/>
            <person name="Wu L."/>
            <person name="Ma J."/>
        </authorList>
    </citation>
    <scope>NUCLEOTIDE SEQUENCE [LARGE SCALE GENOMIC DNA]</scope>
    <source>
        <strain evidence="14">JCM 18326</strain>
    </source>
</reference>
<feature type="domain" description="ABC3 transporter permease C-terminal" evidence="11">
    <location>
        <begin position="149"/>
        <end position="265"/>
    </location>
</feature>
<keyword evidence="7 10" id="KW-1133">Transmembrane helix</keyword>
<sequence length="271" mass="30873">MSSALFMIGLMLLFLNYARILTEEMQNAVEMQVVLKKGILEERIQKVGKSLSSKPYISKKHPITFTSREDVAAKVKAETGEDFMQLLDENPLRDIYTIIVRKEFLTPTHTQQIVAELSRMEEVHEVIYTPNLIKEIRRNVTNVSKVLGVLALAFILTSIFLINNSIKLALYSQRFLIRSMQLVGATNGFIKKPFLWRACYHGIIGGSIATLLIVGLQYMIQYSWPEIQEISDYYFTGLIFVSLVLSGILIGTLSVYGAISKYLKMRLDDLY</sequence>
<evidence type="ECO:0000256" key="7">
    <source>
        <dbReference type="ARBA" id="ARBA00022989"/>
    </source>
</evidence>
<evidence type="ECO:0000256" key="3">
    <source>
        <dbReference type="ARBA" id="ARBA00021907"/>
    </source>
</evidence>
<dbReference type="InterPro" id="IPR040690">
    <property type="entry name" value="FtsX_ECD"/>
</dbReference>
<evidence type="ECO:0000256" key="2">
    <source>
        <dbReference type="ARBA" id="ARBA00007379"/>
    </source>
</evidence>
<dbReference type="Proteomes" id="UP001500298">
    <property type="component" value="Unassembled WGS sequence"/>
</dbReference>
<proteinExistence type="inferred from homology"/>
<keyword evidence="9" id="KW-0131">Cell cycle</keyword>
<keyword evidence="4" id="KW-1003">Cell membrane</keyword>
<dbReference type="InterPro" id="IPR004513">
    <property type="entry name" value="FtsX"/>
</dbReference>
<evidence type="ECO:0000256" key="9">
    <source>
        <dbReference type="ARBA" id="ARBA00023306"/>
    </source>
</evidence>
<comment type="similarity">
    <text evidence="2">Belongs to the ABC-4 integral membrane protein family. FtsX subfamily.</text>
</comment>
<dbReference type="EMBL" id="BAABJX010000016">
    <property type="protein sequence ID" value="GAA4825673.1"/>
    <property type="molecule type" value="Genomic_DNA"/>
</dbReference>
<evidence type="ECO:0000259" key="12">
    <source>
        <dbReference type="Pfam" id="PF18075"/>
    </source>
</evidence>
<gene>
    <name evidence="13" type="ORF">GCM10023331_07760</name>
</gene>
<dbReference type="Gene3D" id="3.30.70.3040">
    <property type="match status" value="1"/>
</dbReference>
<evidence type="ECO:0000256" key="1">
    <source>
        <dbReference type="ARBA" id="ARBA00004651"/>
    </source>
</evidence>
<keyword evidence="8 10" id="KW-0472">Membrane</keyword>
<evidence type="ECO:0000259" key="11">
    <source>
        <dbReference type="Pfam" id="PF02687"/>
    </source>
</evidence>
<dbReference type="PANTHER" id="PTHR47755:SF1">
    <property type="entry name" value="CELL DIVISION PROTEIN FTSX"/>
    <property type="match status" value="1"/>
</dbReference>
<dbReference type="Pfam" id="PF02687">
    <property type="entry name" value="FtsX"/>
    <property type="match status" value="1"/>
</dbReference>
<comment type="subcellular location">
    <subcellularLocation>
        <location evidence="1">Cell membrane</location>
        <topology evidence="1">Multi-pass membrane protein</topology>
    </subcellularLocation>
</comment>
<dbReference type="InterPro" id="IPR003838">
    <property type="entry name" value="ABC3_permease_C"/>
</dbReference>
<evidence type="ECO:0000256" key="5">
    <source>
        <dbReference type="ARBA" id="ARBA00022618"/>
    </source>
</evidence>
<evidence type="ECO:0000256" key="8">
    <source>
        <dbReference type="ARBA" id="ARBA00023136"/>
    </source>
</evidence>
<accession>A0ABP9D817</accession>
<dbReference type="PIRSF" id="PIRSF003097">
    <property type="entry name" value="FtsX"/>
    <property type="match status" value="1"/>
</dbReference>
<keyword evidence="6 10" id="KW-0812">Transmembrane</keyword>
<name>A0ABP9D817_9BACT</name>
<evidence type="ECO:0000313" key="13">
    <source>
        <dbReference type="EMBL" id="GAA4825673.1"/>
    </source>
</evidence>
<feature type="transmembrane region" description="Helical" evidence="10">
    <location>
        <begin position="233"/>
        <end position="259"/>
    </location>
</feature>
<feature type="domain" description="FtsX extracellular" evidence="12">
    <location>
        <begin position="29"/>
        <end position="126"/>
    </location>
</feature>